<sequence length="96" mass="11344">MVLSKRRKVDTEGRIFQERWKNNYFFWEVGGKPVCLICSQQVAVAKEYNIKRHYETHAEKYGEYTGQLRTQKLNELASSLQKQQAVFSKCRDTHEG</sequence>
<dbReference type="OrthoDB" id="1101576at2759"/>
<evidence type="ECO:0000259" key="1">
    <source>
        <dbReference type="Pfam" id="PF18658"/>
    </source>
</evidence>
<proteinExistence type="predicted"/>
<protein>
    <recommendedName>
        <fullName evidence="1">SPIN-DOC-like zinc-finger domain-containing protein</fullName>
    </recommendedName>
</protein>
<dbReference type="AlphaFoldDB" id="A0A9Q0E891"/>
<dbReference type="PANTHER" id="PTHR45913:SF5">
    <property type="entry name" value="GENERAL TRANSCRIPTION FACTOR II-I REPEAT DOMAIN-CONTAINING PROTEIN 2A-LIKE PROTEIN"/>
    <property type="match status" value="1"/>
</dbReference>
<evidence type="ECO:0000313" key="2">
    <source>
        <dbReference type="EMBL" id="KAJ3602734.1"/>
    </source>
</evidence>
<reference evidence="2" key="1">
    <citation type="submission" date="2022-07" db="EMBL/GenBank/DDBJ databases">
        <title>Chromosome-level genome of Muraenolepis orangiensis.</title>
        <authorList>
            <person name="Kim J."/>
        </authorList>
    </citation>
    <scope>NUCLEOTIDE SEQUENCE</scope>
    <source>
        <strain evidence="2">KU_S4_2022</strain>
        <tissue evidence="2">Muscle</tissue>
    </source>
</reference>
<gene>
    <name evidence="2" type="ORF">NHX12_030483</name>
</gene>
<dbReference type="InterPro" id="IPR040647">
    <property type="entry name" value="SPIN-DOC_Znf-C2H2"/>
</dbReference>
<comment type="caution">
    <text evidence="2">The sequence shown here is derived from an EMBL/GenBank/DDBJ whole genome shotgun (WGS) entry which is preliminary data.</text>
</comment>
<evidence type="ECO:0000313" key="3">
    <source>
        <dbReference type="Proteomes" id="UP001148018"/>
    </source>
</evidence>
<dbReference type="Pfam" id="PF18658">
    <property type="entry name" value="zf-C2H2_12"/>
    <property type="match status" value="1"/>
</dbReference>
<dbReference type="PANTHER" id="PTHR45913">
    <property type="entry name" value="EPM2A-INTERACTING PROTEIN 1"/>
    <property type="match status" value="1"/>
</dbReference>
<organism evidence="2 3">
    <name type="scientific">Muraenolepis orangiensis</name>
    <name type="common">Patagonian moray cod</name>
    <dbReference type="NCBI Taxonomy" id="630683"/>
    <lineage>
        <taxon>Eukaryota</taxon>
        <taxon>Metazoa</taxon>
        <taxon>Chordata</taxon>
        <taxon>Craniata</taxon>
        <taxon>Vertebrata</taxon>
        <taxon>Euteleostomi</taxon>
        <taxon>Actinopterygii</taxon>
        <taxon>Neopterygii</taxon>
        <taxon>Teleostei</taxon>
        <taxon>Neoteleostei</taxon>
        <taxon>Acanthomorphata</taxon>
        <taxon>Zeiogadaria</taxon>
        <taxon>Gadariae</taxon>
        <taxon>Gadiformes</taxon>
        <taxon>Muraenolepidoidei</taxon>
        <taxon>Muraenolepididae</taxon>
        <taxon>Muraenolepis</taxon>
    </lineage>
</organism>
<feature type="domain" description="SPIN-DOC-like zinc-finger" evidence="1">
    <location>
        <begin position="17"/>
        <end position="75"/>
    </location>
</feature>
<dbReference type="EMBL" id="JANIIK010000046">
    <property type="protein sequence ID" value="KAJ3602734.1"/>
    <property type="molecule type" value="Genomic_DNA"/>
</dbReference>
<accession>A0A9Q0E891</accession>
<keyword evidence="3" id="KW-1185">Reference proteome</keyword>
<dbReference type="Proteomes" id="UP001148018">
    <property type="component" value="Unassembled WGS sequence"/>
</dbReference>
<name>A0A9Q0E891_9TELE</name>